<evidence type="ECO:0000313" key="3">
    <source>
        <dbReference type="EMBL" id="MDK5172413.1"/>
    </source>
</evidence>
<reference evidence="2" key="1">
    <citation type="submission" date="2023-01" db="EMBL/GenBank/DDBJ databases">
        <title>Genomic dissection of endemic carbapenem resistance: metallo-beta-lactamase gene dissemination through clonal, plasmid and integron transfer pathways.</title>
        <authorList>
            <person name="Macesic N."/>
        </authorList>
    </citation>
    <scope>NUCLEOTIDE SEQUENCE</scope>
    <source>
        <strain evidence="3">CPO382</strain>
        <strain evidence="2">CPO573</strain>
    </source>
</reference>
<dbReference type="Proteomes" id="UP001173597">
    <property type="component" value="Unassembled WGS sequence"/>
</dbReference>
<evidence type="ECO:0000313" key="2">
    <source>
        <dbReference type="EMBL" id="MDK4768440.1"/>
    </source>
</evidence>
<dbReference type="AlphaFoldDB" id="A0AAW6XAL2"/>
<sequence>MAAGAILQKFINYRLRVALLGDITPPAGAKQRAARFRA</sequence>
<dbReference type="EMBL" id="JARTOI010000036">
    <property type="protein sequence ID" value="MDK5172413.1"/>
    <property type="molecule type" value="Genomic_DNA"/>
</dbReference>
<protein>
    <submittedName>
        <fullName evidence="2">DUF4180 domain-containing protein</fullName>
    </submittedName>
</protein>
<feature type="domain" description="DUF4180" evidence="1">
    <location>
        <begin position="3"/>
        <end position="26"/>
    </location>
</feature>
<proteinExistence type="predicted"/>
<dbReference type="EMBL" id="JARTLO010000035">
    <property type="protein sequence ID" value="MDK4768440.1"/>
    <property type="molecule type" value="Genomic_DNA"/>
</dbReference>
<dbReference type="InterPro" id="IPR025438">
    <property type="entry name" value="DUF4180"/>
</dbReference>
<keyword evidence="5" id="KW-1185">Reference proteome</keyword>
<organism evidence="2 4">
    <name type="scientific">Serratia nevei</name>
    <dbReference type="NCBI Taxonomy" id="2703794"/>
    <lineage>
        <taxon>Bacteria</taxon>
        <taxon>Pseudomonadati</taxon>
        <taxon>Pseudomonadota</taxon>
        <taxon>Gammaproteobacteria</taxon>
        <taxon>Enterobacterales</taxon>
        <taxon>Yersiniaceae</taxon>
        <taxon>Serratia</taxon>
    </lineage>
</organism>
<evidence type="ECO:0000313" key="5">
    <source>
        <dbReference type="Proteomes" id="UP001174748"/>
    </source>
</evidence>
<evidence type="ECO:0000259" key="1">
    <source>
        <dbReference type="Pfam" id="PF13788"/>
    </source>
</evidence>
<name>A0AAW6XAL2_9GAMM</name>
<dbReference type="RefSeq" id="WP_254603940.1">
    <property type="nucleotide sequence ID" value="NZ_JARTLO010000035.1"/>
</dbReference>
<evidence type="ECO:0000313" key="4">
    <source>
        <dbReference type="Proteomes" id="UP001173597"/>
    </source>
</evidence>
<dbReference type="Pfam" id="PF13788">
    <property type="entry name" value="DUF4180"/>
    <property type="match status" value="1"/>
</dbReference>
<accession>A0AAW6XAL2</accession>
<gene>
    <name evidence="2" type="ORF">P9854_21940</name>
    <name evidence="3" type="ORF">P9921_18305</name>
</gene>
<dbReference type="Proteomes" id="UP001174748">
    <property type="component" value="Unassembled WGS sequence"/>
</dbReference>
<comment type="caution">
    <text evidence="2">The sequence shown here is derived from an EMBL/GenBank/DDBJ whole genome shotgun (WGS) entry which is preliminary data.</text>
</comment>